<accession>A0A9B0GAA7</accession>
<reference evidence="2" key="1">
    <citation type="submission" date="2025-08" db="UniProtKB">
        <authorList>
            <consortium name="RefSeq"/>
        </authorList>
    </citation>
    <scope>IDENTIFICATION</scope>
</reference>
<keyword evidence="1" id="KW-1185">Reference proteome</keyword>
<protein>
    <submittedName>
        <fullName evidence="2">Uncharacterized protein LOC101366938</fullName>
    </submittedName>
</protein>
<name>A0A9B0GAA7_ODORO</name>
<proteinExistence type="predicted"/>
<evidence type="ECO:0000313" key="2">
    <source>
        <dbReference type="RefSeq" id="XP_004396230.1"/>
    </source>
</evidence>
<dbReference type="Proteomes" id="UP000245340">
    <property type="component" value="Unplaced"/>
</dbReference>
<sequence>MEAVYRNLNFILAAEGFEWGEMTWSEKIFEDYPGSSLEDDLETAGLERVARARPASSDALGRRGARACSAGGRLGSRVAAICCAAARGSRQIRVSWLRVTWSIESKQRRGGNQRQGAAAAAASRAAAAFRKLQAVFLPSLGPGPHPPRPVGCCLGG</sequence>
<dbReference type="RefSeq" id="XP_004396230.1">
    <property type="nucleotide sequence ID" value="XM_004396173.1"/>
</dbReference>
<dbReference type="AlphaFoldDB" id="A0A9B0GAA7"/>
<organism evidence="1 2">
    <name type="scientific">Odobenus rosmarus divergens</name>
    <name type="common">Pacific walrus</name>
    <dbReference type="NCBI Taxonomy" id="9708"/>
    <lineage>
        <taxon>Eukaryota</taxon>
        <taxon>Metazoa</taxon>
        <taxon>Chordata</taxon>
        <taxon>Craniata</taxon>
        <taxon>Vertebrata</taxon>
        <taxon>Euteleostomi</taxon>
        <taxon>Mammalia</taxon>
        <taxon>Eutheria</taxon>
        <taxon>Laurasiatheria</taxon>
        <taxon>Carnivora</taxon>
        <taxon>Caniformia</taxon>
        <taxon>Pinnipedia</taxon>
        <taxon>Odobenidae</taxon>
        <taxon>Odobenus</taxon>
    </lineage>
</organism>
<evidence type="ECO:0000313" key="1">
    <source>
        <dbReference type="Proteomes" id="UP000245340"/>
    </source>
</evidence>
<gene>
    <name evidence="2" type="primary">LOC101366938</name>
</gene>